<evidence type="ECO:0000313" key="2">
    <source>
        <dbReference type="EMBL" id="OIQ79381.1"/>
    </source>
</evidence>
<gene>
    <name evidence="2" type="ORF">GALL_388870</name>
</gene>
<proteinExistence type="predicted"/>
<comment type="caution">
    <text evidence="2">The sequence shown here is derived from an EMBL/GenBank/DDBJ whole genome shotgun (WGS) entry which is preliminary data.</text>
</comment>
<protein>
    <submittedName>
        <fullName evidence="2">Uncharacterized protein</fullName>
    </submittedName>
</protein>
<sequence length="286" mass="32298">MDKTAINKNVIDEIDSAGRLIISNMKINNADFETYEKIFEARSHSDQMFNEEEIAEAQRLVQEIEDAERERRYLYDTASKLTQVKMNATRCINDAETAIKDNNPNRLDAAHNLYVDAVHSYSELISLHKKAIAEARRDAFKARLSVLTTNIKKVGTGLQGIGNQIRRLTVSVQSLCKSLWFSEKNNVVNSQVTAEIASLPEVPETDEIEPETKVRITSGDLVGRIGIVECRATEAKFGRVFGEEPQGELPYEVWVLKSEDDQTDGEYFLLPRNEFETMPAASVPRL</sequence>
<evidence type="ECO:0000256" key="1">
    <source>
        <dbReference type="SAM" id="Coils"/>
    </source>
</evidence>
<feature type="coiled-coil region" evidence="1">
    <location>
        <begin position="47"/>
        <end position="77"/>
    </location>
</feature>
<dbReference type="EMBL" id="MLJW01001225">
    <property type="protein sequence ID" value="OIQ79381.1"/>
    <property type="molecule type" value="Genomic_DNA"/>
</dbReference>
<accession>A0A1J5QU00</accession>
<name>A0A1J5QU00_9ZZZZ</name>
<reference evidence="2" key="1">
    <citation type="submission" date="2016-10" db="EMBL/GenBank/DDBJ databases">
        <title>Sequence of Gallionella enrichment culture.</title>
        <authorList>
            <person name="Poehlein A."/>
            <person name="Muehling M."/>
            <person name="Daniel R."/>
        </authorList>
    </citation>
    <scope>NUCLEOTIDE SEQUENCE</scope>
</reference>
<organism evidence="2">
    <name type="scientific">mine drainage metagenome</name>
    <dbReference type="NCBI Taxonomy" id="410659"/>
    <lineage>
        <taxon>unclassified sequences</taxon>
        <taxon>metagenomes</taxon>
        <taxon>ecological metagenomes</taxon>
    </lineage>
</organism>
<dbReference type="AlphaFoldDB" id="A0A1J5QU00"/>
<keyword evidence="1" id="KW-0175">Coiled coil</keyword>